<dbReference type="AlphaFoldDB" id="A0A0G4PC72"/>
<reference evidence="3 4" key="1">
    <citation type="journal article" date="2014" name="Nat. Commun.">
        <title>Multiple recent horizontal transfers of a large genomic region in cheese making fungi.</title>
        <authorList>
            <person name="Cheeseman K."/>
            <person name="Ropars J."/>
            <person name="Renault P."/>
            <person name="Dupont J."/>
            <person name="Gouzy J."/>
            <person name="Branca A."/>
            <person name="Abraham A.L."/>
            <person name="Ceppi M."/>
            <person name="Conseiller E."/>
            <person name="Debuchy R."/>
            <person name="Malagnac F."/>
            <person name="Goarin A."/>
            <person name="Silar P."/>
            <person name="Lacoste S."/>
            <person name="Sallet E."/>
            <person name="Bensimon A."/>
            <person name="Giraud T."/>
            <person name="Brygoo Y."/>
        </authorList>
    </citation>
    <scope>NUCLEOTIDE SEQUENCE [LARGE SCALE GENOMIC DNA]</scope>
    <source>
        <strain evidence="4">FM 013</strain>
    </source>
</reference>
<protein>
    <submittedName>
        <fullName evidence="3">Actin/actin-like</fullName>
    </submittedName>
</protein>
<evidence type="ECO:0000256" key="2">
    <source>
        <dbReference type="SAM" id="MobiDB-lite"/>
    </source>
</evidence>
<evidence type="ECO:0000256" key="1">
    <source>
        <dbReference type="RuleBase" id="RU000487"/>
    </source>
</evidence>
<comment type="similarity">
    <text evidence="1">Belongs to the actin family.</text>
</comment>
<dbReference type="InterPro" id="IPR043129">
    <property type="entry name" value="ATPase_NBD"/>
</dbReference>
<dbReference type="SMART" id="SM00268">
    <property type="entry name" value="ACTIN"/>
    <property type="match status" value="1"/>
</dbReference>
<proteinExistence type="inferred from homology"/>
<keyword evidence="4" id="KW-1185">Reference proteome</keyword>
<organism evidence="3 4">
    <name type="scientific">Penicillium camemberti (strain FM 013)</name>
    <dbReference type="NCBI Taxonomy" id="1429867"/>
    <lineage>
        <taxon>Eukaryota</taxon>
        <taxon>Fungi</taxon>
        <taxon>Dikarya</taxon>
        <taxon>Ascomycota</taxon>
        <taxon>Pezizomycotina</taxon>
        <taxon>Eurotiomycetes</taxon>
        <taxon>Eurotiomycetidae</taxon>
        <taxon>Eurotiales</taxon>
        <taxon>Aspergillaceae</taxon>
        <taxon>Penicillium</taxon>
    </lineage>
</organism>
<evidence type="ECO:0000313" key="4">
    <source>
        <dbReference type="Proteomes" id="UP000053732"/>
    </source>
</evidence>
<dbReference type="Gene3D" id="3.90.640.10">
    <property type="entry name" value="Actin, Chain A, domain 4"/>
    <property type="match status" value="1"/>
</dbReference>
<dbReference type="Pfam" id="PF00022">
    <property type="entry name" value="Actin"/>
    <property type="match status" value="1"/>
</dbReference>
<dbReference type="EMBL" id="HG793143">
    <property type="protein sequence ID" value="CRL23869.1"/>
    <property type="molecule type" value="Genomic_DNA"/>
</dbReference>
<name>A0A0G4PC72_PENC3</name>
<evidence type="ECO:0000313" key="3">
    <source>
        <dbReference type="EMBL" id="CRL23869.1"/>
    </source>
</evidence>
<dbReference type="Gene3D" id="2.30.36.70">
    <property type="entry name" value="Actin, Chain A, domain 2"/>
    <property type="match status" value="1"/>
</dbReference>
<dbReference type="InterPro" id="IPR004000">
    <property type="entry name" value="Actin"/>
</dbReference>
<dbReference type="Proteomes" id="UP000053732">
    <property type="component" value="Unassembled WGS sequence"/>
</dbReference>
<feature type="compositionally biased region" description="Low complexity" evidence="2">
    <location>
        <begin position="1"/>
        <end position="19"/>
    </location>
</feature>
<dbReference type="STRING" id="1429867.A0A0G4PC72"/>
<dbReference type="PANTHER" id="PTHR11937">
    <property type="entry name" value="ACTIN"/>
    <property type="match status" value="1"/>
</dbReference>
<sequence length="469" mass="51621">MGTAKARAPPRTPATSTQPVETSRYLPDKTFIIDNGAYMIKAGYASDAASDESVSACSSIPNALVKTRDNKIVIGAQLATVNDWNEAMFRRPVEKGYVVNWEAEREIWDQSFFDGKPTARNRNYHIADPEDTTLVLTEAPNALPILQRHADEMVMEEWGFGGYARCLGPTLNAWNEIHSLFGDPLSNTSGASILPADCLLVVDSGYSHTTVTPVYKGHALQRGIRRLDLGGKHLTNYLKEIVSMRQYNMVDESYIMNEVKEAVCYVSNDFAGDLEQAWKSGRKRQSGPEEGIVLDYVLPDPNANKKGFIRPHDPLLHAKKKKGAVSGLSAEVLSEDVLVLGNERFAVPELLFTPGDIGMKSAGIPDMILQSLSVLPTGLHSAFLANVLVVGGNALIPGFMERLETELRQIASAECVVRVRRAKDPVHSTWLGGTRLASNREELSKVSITRQEYQEYGSGWAVRRFAGLV</sequence>
<gene>
    <name evidence="3" type="ORF">PCAMFM013_S010g000307</name>
</gene>
<dbReference type="FunFam" id="3.30.420.40:FF:000058">
    <property type="entry name" value="Putative actin-related protein 5"/>
    <property type="match status" value="1"/>
</dbReference>
<dbReference type="FunFam" id="3.90.640.10:FF:000036">
    <property type="entry name" value="Actin-like protein ARP6"/>
    <property type="match status" value="1"/>
</dbReference>
<dbReference type="CDD" id="cd10210">
    <property type="entry name" value="ASKHA_NBD_Arp6"/>
    <property type="match status" value="1"/>
</dbReference>
<dbReference type="SUPFAM" id="SSF53067">
    <property type="entry name" value="Actin-like ATPase domain"/>
    <property type="match status" value="2"/>
</dbReference>
<dbReference type="Gene3D" id="3.30.420.40">
    <property type="match status" value="2"/>
</dbReference>
<accession>A0A0G4PC72</accession>
<feature type="region of interest" description="Disordered" evidence="2">
    <location>
        <begin position="1"/>
        <end position="21"/>
    </location>
</feature>